<proteinExistence type="predicted"/>
<dbReference type="Proteomes" id="UP000324222">
    <property type="component" value="Unassembled WGS sequence"/>
</dbReference>
<gene>
    <name evidence="2" type="ORF">E2C01_086229</name>
</gene>
<evidence type="ECO:0000313" key="3">
    <source>
        <dbReference type="Proteomes" id="UP000324222"/>
    </source>
</evidence>
<keyword evidence="1" id="KW-0812">Transmembrane</keyword>
<dbReference type="EMBL" id="VSRR010086970">
    <property type="protein sequence ID" value="MPC91209.1"/>
    <property type="molecule type" value="Genomic_DNA"/>
</dbReference>
<organism evidence="2 3">
    <name type="scientific">Portunus trituberculatus</name>
    <name type="common">Swimming crab</name>
    <name type="synonym">Neptunus trituberculatus</name>
    <dbReference type="NCBI Taxonomy" id="210409"/>
    <lineage>
        <taxon>Eukaryota</taxon>
        <taxon>Metazoa</taxon>
        <taxon>Ecdysozoa</taxon>
        <taxon>Arthropoda</taxon>
        <taxon>Crustacea</taxon>
        <taxon>Multicrustacea</taxon>
        <taxon>Malacostraca</taxon>
        <taxon>Eumalacostraca</taxon>
        <taxon>Eucarida</taxon>
        <taxon>Decapoda</taxon>
        <taxon>Pleocyemata</taxon>
        <taxon>Brachyura</taxon>
        <taxon>Eubrachyura</taxon>
        <taxon>Portunoidea</taxon>
        <taxon>Portunidae</taxon>
        <taxon>Portuninae</taxon>
        <taxon>Portunus</taxon>
    </lineage>
</organism>
<comment type="caution">
    <text evidence="2">The sequence shown here is derived from an EMBL/GenBank/DDBJ whole genome shotgun (WGS) entry which is preliminary data.</text>
</comment>
<evidence type="ECO:0000256" key="1">
    <source>
        <dbReference type="SAM" id="Phobius"/>
    </source>
</evidence>
<reference evidence="2 3" key="1">
    <citation type="submission" date="2019-05" db="EMBL/GenBank/DDBJ databases">
        <title>Another draft genome of Portunus trituberculatus and its Hox gene families provides insights of decapod evolution.</title>
        <authorList>
            <person name="Jeong J.-H."/>
            <person name="Song I."/>
            <person name="Kim S."/>
            <person name="Choi T."/>
            <person name="Kim D."/>
            <person name="Ryu S."/>
            <person name="Kim W."/>
        </authorList>
    </citation>
    <scope>NUCLEOTIDE SEQUENCE [LARGE SCALE GENOMIC DNA]</scope>
    <source>
        <tissue evidence="2">Muscle</tissue>
    </source>
</reference>
<accession>A0A5B7J8Q6</accession>
<keyword evidence="1" id="KW-0472">Membrane</keyword>
<protein>
    <submittedName>
        <fullName evidence="2">Uncharacterized protein</fullName>
    </submittedName>
</protein>
<dbReference type="AlphaFoldDB" id="A0A5B7J8Q6"/>
<evidence type="ECO:0000313" key="2">
    <source>
        <dbReference type="EMBL" id="MPC91209.1"/>
    </source>
</evidence>
<keyword evidence="1" id="KW-1133">Transmembrane helix</keyword>
<name>A0A5B7J8Q6_PORTR</name>
<keyword evidence="3" id="KW-1185">Reference proteome</keyword>
<feature type="transmembrane region" description="Helical" evidence="1">
    <location>
        <begin position="41"/>
        <end position="58"/>
    </location>
</feature>
<feature type="transmembrane region" description="Helical" evidence="1">
    <location>
        <begin position="12"/>
        <end position="34"/>
    </location>
</feature>
<sequence length="61" mass="6469">MGPRAHTHTTITTTTTTTIIIIIIIIITSVYLPVTGGKPELGMLMGICSVAVVPFLSIDLM</sequence>